<sequence>MSSKRWSTASNTAGPDDAQLGHQTEHGPRKKQRRQFVAESSQEYEAPVSPSVILRPATETSQASMGEFTETKTASPLTPTVPEPVHLGVPPLTNPTQMHSSLDESGFDSSRGGWNSRAQMQLSVQTDGRPPSGTTHIRRPSTATDYDDGEVIEVLQTIASAQFPPGKTDCYSVTASDEEDMARMVDFLSPQSQKSIPLPSVINDLDVSSTAEVFDASLQRYSPTIIRQTGDIRCNSKELLDSDVKGDNVLENAQCPQKKWSHIHRCPLRHRQQEQA</sequence>
<dbReference type="Proteomes" id="UP001172101">
    <property type="component" value="Unassembled WGS sequence"/>
</dbReference>
<feature type="compositionally biased region" description="Polar residues" evidence="1">
    <location>
        <begin position="112"/>
        <end position="126"/>
    </location>
</feature>
<evidence type="ECO:0000313" key="3">
    <source>
        <dbReference type="Proteomes" id="UP001172101"/>
    </source>
</evidence>
<feature type="region of interest" description="Disordered" evidence="1">
    <location>
        <begin position="1"/>
        <end position="144"/>
    </location>
</feature>
<dbReference type="AlphaFoldDB" id="A0AA40A567"/>
<organism evidence="2 3">
    <name type="scientific">Lasiosphaeria miniovina</name>
    <dbReference type="NCBI Taxonomy" id="1954250"/>
    <lineage>
        <taxon>Eukaryota</taxon>
        <taxon>Fungi</taxon>
        <taxon>Dikarya</taxon>
        <taxon>Ascomycota</taxon>
        <taxon>Pezizomycotina</taxon>
        <taxon>Sordariomycetes</taxon>
        <taxon>Sordariomycetidae</taxon>
        <taxon>Sordariales</taxon>
        <taxon>Lasiosphaeriaceae</taxon>
        <taxon>Lasiosphaeria</taxon>
    </lineage>
</organism>
<proteinExistence type="predicted"/>
<protein>
    <submittedName>
        <fullName evidence="2">Uncharacterized protein</fullName>
    </submittedName>
</protein>
<name>A0AA40A567_9PEZI</name>
<comment type="caution">
    <text evidence="2">The sequence shown here is derived from an EMBL/GenBank/DDBJ whole genome shotgun (WGS) entry which is preliminary data.</text>
</comment>
<accession>A0AA40A567</accession>
<gene>
    <name evidence="2" type="ORF">B0T26DRAFT_407110</name>
</gene>
<evidence type="ECO:0000313" key="2">
    <source>
        <dbReference type="EMBL" id="KAK0709465.1"/>
    </source>
</evidence>
<keyword evidence="3" id="KW-1185">Reference proteome</keyword>
<reference evidence="2" key="1">
    <citation type="submission" date="2023-06" db="EMBL/GenBank/DDBJ databases">
        <title>Genome-scale phylogeny and comparative genomics of the fungal order Sordariales.</title>
        <authorList>
            <consortium name="Lawrence Berkeley National Laboratory"/>
            <person name="Hensen N."/>
            <person name="Bonometti L."/>
            <person name="Westerberg I."/>
            <person name="Brannstrom I.O."/>
            <person name="Guillou S."/>
            <person name="Cros-Aarteil S."/>
            <person name="Calhoun S."/>
            <person name="Haridas S."/>
            <person name="Kuo A."/>
            <person name="Mondo S."/>
            <person name="Pangilinan J."/>
            <person name="Riley R."/>
            <person name="LaButti K."/>
            <person name="Andreopoulos B."/>
            <person name="Lipzen A."/>
            <person name="Chen C."/>
            <person name="Yanf M."/>
            <person name="Daum C."/>
            <person name="Ng V."/>
            <person name="Clum A."/>
            <person name="Steindorff A."/>
            <person name="Ohm R."/>
            <person name="Martin F."/>
            <person name="Silar P."/>
            <person name="Natvig D."/>
            <person name="Lalanne C."/>
            <person name="Gautier V."/>
            <person name="Ament-velasquez S.L."/>
            <person name="Kruys A."/>
            <person name="Hutchinson M.I."/>
            <person name="Powell A.J."/>
            <person name="Barry K."/>
            <person name="Miller A.N."/>
            <person name="Grigoriev I.V."/>
            <person name="Debuchy R."/>
            <person name="Gladieux P."/>
            <person name="Thoren M.H."/>
            <person name="Johannesson H."/>
        </authorList>
    </citation>
    <scope>NUCLEOTIDE SEQUENCE</scope>
    <source>
        <strain evidence="2">SMH2392-1A</strain>
    </source>
</reference>
<dbReference type="GeneID" id="85318114"/>
<feature type="compositionally biased region" description="Polar residues" evidence="1">
    <location>
        <begin position="1"/>
        <end position="13"/>
    </location>
</feature>
<dbReference type="RefSeq" id="XP_060292769.1">
    <property type="nucleotide sequence ID" value="XM_060434844.1"/>
</dbReference>
<dbReference type="EMBL" id="JAUIRO010000006">
    <property type="protein sequence ID" value="KAK0709465.1"/>
    <property type="molecule type" value="Genomic_DNA"/>
</dbReference>
<evidence type="ECO:0000256" key="1">
    <source>
        <dbReference type="SAM" id="MobiDB-lite"/>
    </source>
</evidence>